<evidence type="ECO:0000259" key="1">
    <source>
        <dbReference type="PROSITE" id="PS50234"/>
    </source>
</evidence>
<sequence>MDLLFLVDNSSSMTVRSFEKAKKFMKTLVHHVDVGLTKSRVGLVVFNQEPSLVFGMDKYLSSEFVKSELEKTFVIAVVRVQKMSSREKLAVKLDLYK</sequence>
<accession>A0A915K2X3</accession>
<keyword evidence="2" id="KW-1185">Reference proteome</keyword>
<name>A0A915K2X3_ROMCU</name>
<dbReference type="PROSITE" id="PS50234">
    <property type="entry name" value="VWFA"/>
    <property type="match status" value="1"/>
</dbReference>
<evidence type="ECO:0000313" key="2">
    <source>
        <dbReference type="Proteomes" id="UP000887565"/>
    </source>
</evidence>
<dbReference type="PANTHER" id="PTHR22588">
    <property type="entry name" value="VWFA DOMAIN-CONTAINING PROTEIN"/>
    <property type="match status" value="1"/>
</dbReference>
<dbReference type="InterPro" id="IPR002035">
    <property type="entry name" value="VWF_A"/>
</dbReference>
<dbReference type="Pfam" id="PF00092">
    <property type="entry name" value="VWA"/>
    <property type="match status" value="1"/>
</dbReference>
<proteinExistence type="predicted"/>
<dbReference type="InterPro" id="IPR052229">
    <property type="entry name" value="Collagen-VI/PIF"/>
</dbReference>
<feature type="domain" description="VWFA" evidence="1">
    <location>
        <begin position="2"/>
        <end position="71"/>
    </location>
</feature>
<dbReference type="SUPFAM" id="SSF53300">
    <property type="entry name" value="vWA-like"/>
    <property type="match status" value="1"/>
</dbReference>
<dbReference type="Gene3D" id="3.40.50.410">
    <property type="entry name" value="von Willebrand factor, type A domain"/>
    <property type="match status" value="1"/>
</dbReference>
<organism evidence="2 3">
    <name type="scientific">Romanomermis culicivorax</name>
    <name type="common">Nematode worm</name>
    <dbReference type="NCBI Taxonomy" id="13658"/>
    <lineage>
        <taxon>Eukaryota</taxon>
        <taxon>Metazoa</taxon>
        <taxon>Ecdysozoa</taxon>
        <taxon>Nematoda</taxon>
        <taxon>Enoplea</taxon>
        <taxon>Dorylaimia</taxon>
        <taxon>Mermithida</taxon>
        <taxon>Mermithoidea</taxon>
        <taxon>Mermithidae</taxon>
        <taxon>Romanomermis</taxon>
    </lineage>
</organism>
<dbReference type="PANTHER" id="PTHR22588:SF14">
    <property type="entry name" value="VWFA DOMAIN-CONTAINING PROTEIN"/>
    <property type="match status" value="1"/>
</dbReference>
<dbReference type="WBParaSite" id="nRc.2.0.1.t33145-RA">
    <property type="protein sequence ID" value="nRc.2.0.1.t33145-RA"/>
    <property type="gene ID" value="nRc.2.0.1.g33145"/>
</dbReference>
<evidence type="ECO:0000313" key="3">
    <source>
        <dbReference type="WBParaSite" id="nRc.2.0.1.t33145-RA"/>
    </source>
</evidence>
<protein>
    <submittedName>
        <fullName evidence="3">VWFA domain-containing protein</fullName>
    </submittedName>
</protein>
<dbReference type="Proteomes" id="UP000887565">
    <property type="component" value="Unplaced"/>
</dbReference>
<reference evidence="3" key="1">
    <citation type="submission" date="2022-11" db="UniProtKB">
        <authorList>
            <consortium name="WormBaseParasite"/>
        </authorList>
    </citation>
    <scope>IDENTIFICATION</scope>
</reference>
<dbReference type="AlphaFoldDB" id="A0A915K2X3"/>
<dbReference type="InterPro" id="IPR036465">
    <property type="entry name" value="vWFA_dom_sf"/>
</dbReference>